<sequence>MRHKFPEFRGKLPERLSPWKLSHYSLLAYWVYFRPTAFHCYLHQASPDVYRLRGYQRLLGTWRVAAYRNLYLMLPLAIALPVILAGLAVFMYTQGIIQSNVAWTTSISVTPDGQLAVLASGERDFDIKSLSADSTVKVWDLKKGSQRHILLGHQEGVTAVAVTPDGQKAVSGSRDRTLKVWDIQRGKELQTLKGHQDWVSGVAISPNGKRAISTSADKTLRVWDIEQGKELHTLTGHTDIIWAVAVTPDSQRVVSASADQTLKVWDIEQGKELYTLKGHRAWVTGVTLTPDGRQAISASIDQTLKVWDIEQGQELRTLTGHKNWVTGVTLSPDGQRLVSASADQTLKVWDLEQGQELYTLTGHNGWVTNVAVTPDGQQAVSASSDHSLKVWDLQKGKLVHTMTGHRSWITAIAMLPNTAQIVSASFDRYPKLWNVQRGTEVLMTGEITKAVGYNLGFSTVFTAALISTVIGAGIILAVGVMVFGVAGGILSSFIISLAASPVCAFAFLVVDRIASNPLFKNASNAAQQSALLTAIFGILFGLFVGVTFGLTNRRALSVFASIVFILVIGVAVGIVVACSLTPTISFKGRLLPGIRAGMAVSIGFNLLVAIGALRIPFYPVQLLLALFSRFRGKQHPVRWDELLVLPVPGTQALMRSHLRASELEGLQLIADVVRNPFQRMFAQRALHQHLHSVAAPLNFLYYLLTSSDLNTYVAAPINQLDWQILPTTKQVLLGELANRRVNFSSDDVNQLAENVVSGLTWFRRNRKQTPLTRFAGMLYELSYTKLVEAEDFNLSSYEKIYASLTQYPDGTEIVDSFEALAKFLMYNKLSDLTTASNVVSGLSVNEVSIRPNLLAALTRCGEIGKEVRRYQAATTSVEQLATLARLTSSLDSLEEYVVEQVISPEQAILRRIIRQWRRLVNEAVVSIDKLT</sequence>
<evidence type="ECO:0000256" key="2">
    <source>
        <dbReference type="ARBA" id="ARBA00022737"/>
    </source>
</evidence>
<protein>
    <submittedName>
        <fullName evidence="5">WD40 repeat domain-containing protein</fullName>
    </submittedName>
</protein>
<dbReference type="InterPro" id="IPR015943">
    <property type="entry name" value="WD40/YVTN_repeat-like_dom_sf"/>
</dbReference>
<dbReference type="Gene3D" id="2.130.10.10">
    <property type="entry name" value="YVTN repeat-like/Quinoprotein amine dehydrogenase"/>
    <property type="match status" value="4"/>
</dbReference>
<comment type="caution">
    <text evidence="5">The sequence shown here is derived from an EMBL/GenBank/DDBJ whole genome shotgun (WGS) entry which is preliminary data.</text>
</comment>
<name>A0A951PIC9_9CYAN</name>
<dbReference type="InterPro" id="IPR001680">
    <property type="entry name" value="WD40_rpt"/>
</dbReference>
<feature type="repeat" description="WD" evidence="3">
    <location>
        <begin position="360"/>
        <end position="401"/>
    </location>
</feature>
<proteinExistence type="predicted"/>
<evidence type="ECO:0000256" key="1">
    <source>
        <dbReference type="ARBA" id="ARBA00022574"/>
    </source>
</evidence>
<dbReference type="InterPro" id="IPR020472">
    <property type="entry name" value="WD40_PAC1"/>
</dbReference>
<keyword evidence="4" id="KW-0472">Membrane</keyword>
<evidence type="ECO:0000313" key="5">
    <source>
        <dbReference type="EMBL" id="MBW4544430.1"/>
    </source>
</evidence>
<dbReference type="InterPro" id="IPR019775">
    <property type="entry name" value="WD40_repeat_CS"/>
</dbReference>
<dbReference type="AlphaFoldDB" id="A0A951PIC9"/>
<dbReference type="InterPro" id="IPR036322">
    <property type="entry name" value="WD40_repeat_dom_sf"/>
</dbReference>
<feature type="transmembrane region" description="Helical" evidence="4">
    <location>
        <begin position="556"/>
        <end position="581"/>
    </location>
</feature>
<feature type="repeat" description="WD" evidence="3">
    <location>
        <begin position="150"/>
        <end position="191"/>
    </location>
</feature>
<dbReference type="PANTHER" id="PTHR19848:SF8">
    <property type="entry name" value="F-BOX AND WD REPEAT DOMAIN CONTAINING 7"/>
    <property type="match status" value="1"/>
</dbReference>
<dbReference type="PROSITE" id="PS50294">
    <property type="entry name" value="WD_REPEATS_REGION"/>
    <property type="match status" value="7"/>
</dbReference>
<keyword evidence="4" id="KW-0812">Transmembrane</keyword>
<organism evidence="5 6">
    <name type="scientific">Symplocastrum torsivum CPER-KK1</name>
    <dbReference type="NCBI Taxonomy" id="450513"/>
    <lineage>
        <taxon>Bacteria</taxon>
        <taxon>Bacillati</taxon>
        <taxon>Cyanobacteriota</taxon>
        <taxon>Cyanophyceae</taxon>
        <taxon>Oscillatoriophycideae</taxon>
        <taxon>Oscillatoriales</taxon>
        <taxon>Microcoleaceae</taxon>
        <taxon>Symplocastrum</taxon>
    </lineage>
</organism>
<dbReference type="SMART" id="SM00320">
    <property type="entry name" value="WD40"/>
    <property type="match status" value="7"/>
</dbReference>
<evidence type="ECO:0000256" key="3">
    <source>
        <dbReference type="PROSITE-ProRule" id="PRU00221"/>
    </source>
</evidence>
<keyword evidence="2" id="KW-0677">Repeat</keyword>
<dbReference type="PANTHER" id="PTHR19848">
    <property type="entry name" value="WD40 REPEAT PROTEIN"/>
    <property type="match status" value="1"/>
</dbReference>
<feature type="repeat" description="WD" evidence="3">
    <location>
        <begin position="192"/>
        <end position="233"/>
    </location>
</feature>
<dbReference type="PROSITE" id="PS50082">
    <property type="entry name" value="WD_REPEATS_2"/>
    <property type="match status" value="7"/>
</dbReference>
<feature type="repeat" description="WD" evidence="3">
    <location>
        <begin position="234"/>
        <end position="275"/>
    </location>
</feature>
<keyword evidence="1 3" id="KW-0853">WD repeat</keyword>
<dbReference type="PROSITE" id="PS00678">
    <property type="entry name" value="WD_REPEATS_1"/>
    <property type="match status" value="6"/>
</dbReference>
<feature type="transmembrane region" description="Helical" evidence="4">
    <location>
        <begin position="459"/>
        <end position="483"/>
    </location>
</feature>
<feature type="repeat" description="WD" evidence="3">
    <location>
        <begin position="402"/>
        <end position="443"/>
    </location>
</feature>
<dbReference type="CDD" id="cd00200">
    <property type="entry name" value="WD40"/>
    <property type="match status" value="1"/>
</dbReference>
<evidence type="ECO:0000313" key="6">
    <source>
        <dbReference type="Proteomes" id="UP000753908"/>
    </source>
</evidence>
<feature type="repeat" description="WD" evidence="3">
    <location>
        <begin position="318"/>
        <end position="359"/>
    </location>
</feature>
<feature type="transmembrane region" description="Helical" evidence="4">
    <location>
        <begin position="530"/>
        <end position="550"/>
    </location>
</feature>
<keyword evidence="4" id="KW-1133">Transmembrane helix</keyword>
<reference evidence="5" key="1">
    <citation type="submission" date="2021-05" db="EMBL/GenBank/DDBJ databases">
        <authorList>
            <person name="Pietrasiak N."/>
            <person name="Ward R."/>
            <person name="Stajich J.E."/>
            <person name="Kurbessoian T."/>
        </authorList>
    </citation>
    <scope>NUCLEOTIDE SEQUENCE</scope>
    <source>
        <strain evidence="5">CPER-KK1</strain>
    </source>
</reference>
<dbReference type="SUPFAM" id="SSF50978">
    <property type="entry name" value="WD40 repeat-like"/>
    <property type="match status" value="1"/>
</dbReference>
<reference evidence="5" key="2">
    <citation type="journal article" date="2022" name="Microbiol. Resour. Announc.">
        <title>Metagenome Sequencing to Explore Phylogenomics of Terrestrial Cyanobacteria.</title>
        <authorList>
            <person name="Ward R.D."/>
            <person name="Stajich J.E."/>
            <person name="Johansen J.R."/>
            <person name="Huntemann M."/>
            <person name="Clum A."/>
            <person name="Foster B."/>
            <person name="Foster B."/>
            <person name="Roux S."/>
            <person name="Palaniappan K."/>
            <person name="Varghese N."/>
            <person name="Mukherjee S."/>
            <person name="Reddy T.B.K."/>
            <person name="Daum C."/>
            <person name="Copeland A."/>
            <person name="Chen I.A."/>
            <person name="Ivanova N.N."/>
            <person name="Kyrpides N.C."/>
            <person name="Shapiro N."/>
            <person name="Eloe-Fadrosh E.A."/>
            <person name="Pietrasiak N."/>
        </authorList>
    </citation>
    <scope>NUCLEOTIDE SEQUENCE</scope>
    <source>
        <strain evidence="5">CPER-KK1</strain>
    </source>
</reference>
<gene>
    <name evidence="5" type="ORF">KME25_08310</name>
</gene>
<feature type="transmembrane region" description="Helical" evidence="4">
    <location>
        <begin position="489"/>
        <end position="510"/>
    </location>
</feature>
<evidence type="ECO:0000256" key="4">
    <source>
        <dbReference type="SAM" id="Phobius"/>
    </source>
</evidence>
<dbReference type="EMBL" id="JAHHIF010000008">
    <property type="protein sequence ID" value="MBW4544430.1"/>
    <property type="molecule type" value="Genomic_DNA"/>
</dbReference>
<accession>A0A951PIC9</accession>
<feature type="transmembrane region" description="Helical" evidence="4">
    <location>
        <begin position="593"/>
        <end position="613"/>
    </location>
</feature>
<dbReference type="Proteomes" id="UP000753908">
    <property type="component" value="Unassembled WGS sequence"/>
</dbReference>
<dbReference type="Pfam" id="PF00400">
    <property type="entry name" value="WD40"/>
    <property type="match status" value="8"/>
</dbReference>
<feature type="repeat" description="WD" evidence="3">
    <location>
        <begin position="276"/>
        <end position="317"/>
    </location>
</feature>
<dbReference type="PRINTS" id="PR00320">
    <property type="entry name" value="GPROTEINBRPT"/>
</dbReference>
<feature type="transmembrane region" description="Helical" evidence="4">
    <location>
        <begin position="70"/>
        <end position="92"/>
    </location>
</feature>